<name>A0A9P0QL88_9ASCO</name>
<dbReference type="OrthoDB" id="8436363at2759"/>
<gene>
    <name evidence="2" type="ORF">CLIB1423_03S01178</name>
</gene>
<feature type="compositionally biased region" description="Low complexity" evidence="1">
    <location>
        <begin position="323"/>
        <end position="333"/>
    </location>
</feature>
<feature type="compositionally biased region" description="Low complexity" evidence="1">
    <location>
        <begin position="189"/>
        <end position="205"/>
    </location>
</feature>
<protein>
    <submittedName>
        <fullName evidence="2">MAP-homologous protein 1</fullName>
    </submittedName>
</protein>
<dbReference type="EMBL" id="CAKXYY010000003">
    <property type="protein sequence ID" value="CAH2351211.1"/>
    <property type="molecule type" value="Genomic_DNA"/>
</dbReference>
<evidence type="ECO:0000256" key="1">
    <source>
        <dbReference type="SAM" id="MobiDB-lite"/>
    </source>
</evidence>
<feature type="region of interest" description="Disordered" evidence="1">
    <location>
        <begin position="260"/>
        <end position="302"/>
    </location>
</feature>
<dbReference type="Gene3D" id="3.80.10.10">
    <property type="entry name" value="Ribonuclease Inhibitor"/>
    <property type="match status" value="3"/>
</dbReference>
<feature type="region of interest" description="Disordered" evidence="1">
    <location>
        <begin position="316"/>
        <end position="433"/>
    </location>
</feature>
<feature type="region of interest" description="Disordered" evidence="1">
    <location>
        <begin position="1050"/>
        <end position="1079"/>
    </location>
</feature>
<reference evidence="2" key="1">
    <citation type="submission" date="2022-03" db="EMBL/GenBank/DDBJ databases">
        <authorList>
            <person name="Legras J.-L."/>
            <person name="Devillers H."/>
            <person name="Grondin C."/>
        </authorList>
    </citation>
    <scope>NUCLEOTIDE SEQUENCE</scope>
    <source>
        <strain evidence="2">CLIB 1423</strain>
    </source>
</reference>
<feature type="compositionally biased region" description="Basic and acidic residues" evidence="1">
    <location>
        <begin position="533"/>
        <end position="545"/>
    </location>
</feature>
<feature type="compositionally biased region" description="Basic and acidic residues" evidence="1">
    <location>
        <begin position="1336"/>
        <end position="1346"/>
    </location>
</feature>
<dbReference type="InterPro" id="IPR032675">
    <property type="entry name" value="LRR_dom_sf"/>
</dbReference>
<keyword evidence="3" id="KW-1185">Reference proteome</keyword>
<evidence type="ECO:0000313" key="2">
    <source>
        <dbReference type="EMBL" id="CAH2351211.1"/>
    </source>
</evidence>
<feature type="compositionally biased region" description="Polar residues" evidence="1">
    <location>
        <begin position="1203"/>
        <end position="1226"/>
    </location>
</feature>
<comment type="caution">
    <text evidence="2">The sequence shown here is derived from an EMBL/GenBank/DDBJ whole genome shotgun (WGS) entry which is preliminary data.</text>
</comment>
<feature type="compositionally biased region" description="Polar residues" evidence="1">
    <location>
        <begin position="379"/>
        <end position="399"/>
    </location>
</feature>
<feature type="compositionally biased region" description="Polar residues" evidence="1">
    <location>
        <begin position="61"/>
        <end position="101"/>
    </location>
</feature>
<feature type="region of interest" description="Disordered" evidence="1">
    <location>
        <begin position="1335"/>
        <end position="1381"/>
    </location>
</feature>
<accession>A0A9P0QL88</accession>
<organism evidence="2 3">
    <name type="scientific">[Candida] railenensis</name>
    <dbReference type="NCBI Taxonomy" id="45579"/>
    <lineage>
        <taxon>Eukaryota</taxon>
        <taxon>Fungi</taxon>
        <taxon>Dikarya</taxon>
        <taxon>Ascomycota</taxon>
        <taxon>Saccharomycotina</taxon>
        <taxon>Pichiomycetes</taxon>
        <taxon>Debaryomycetaceae</taxon>
        <taxon>Kurtzmaniella</taxon>
    </lineage>
</organism>
<feature type="compositionally biased region" description="Low complexity" evidence="1">
    <location>
        <begin position="1063"/>
        <end position="1079"/>
    </location>
</feature>
<dbReference type="SUPFAM" id="SSF52047">
    <property type="entry name" value="RNI-like"/>
    <property type="match status" value="1"/>
</dbReference>
<feature type="compositionally biased region" description="Polar residues" evidence="1">
    <location>
        <begin position="120"/>
        <end position="149"/>
    </location>
</feature>
<evidence type="ECO:0000313" key="3">
    <source>
        <dbReference type="Proteomes" id="UP000837801"/>
    </source>
</evidence>
<feature type="compositionally biased region" description="Polar residues" evidence="1">
    <location>
        <begin position="1347"/>
        <end position="1364"/>
    </location>
</feature>
<feature type="region of interest" description="Disordered" evidence="1">
    <location>
        <begin position="525"/>
        <end position="545"/>
    </location>
</feature>
<dbReference type="Proteomes" id="UP000837801">
    <property type="component" value="Unassembled WGS sequence"/>
</dbReference>
<proteinExistence type="predicted"/>
<feature type="region of interest" description="Disordered" evidence="1">
    <location>
        <begin position="45"/>
        <end position="248"/>
    </location>
</feature>
<feature type="compositionally biased region" description="Basic and acidic residues" evidence="1">
    <location>
        <begin position="222"/>
        <end position="234"/>
    </location>
</feature>
<feature type="compositionally biased region" description="Basic and acidic residues" evidence="1">
    <location>
        <begin position="339"/>
        <end position="350"/>
    </location>
</feature>
<feature type="compositionally biased region" description="Polar residues" evidence="1">
    <location>
        <begin position="168"/>
        <end position="179"/>
    </location>
</feature>
<feature type="region of interest" description="Disordered" evidence="1">
    <location>
        <begin position="1171"/>
        <end position="1226"/>
    </location>
</feature>
<feature type="compositionally biased region" description="Polar residues" evidence="1">
    <location>
        <begin position="289"/>
        <end position="299"/>
    </location>
</feature>
<sequence length="1399" mass="154201">MSHNTQSGFDLGAIKKILEQDANKYFKGVCNTDVDWFLRDSNIGVRSSGTSLDKDKDESVDSTSNSAGVGTGSVSATDTEKPSNSSSTTNVITKNGSSSASPARAEKQAVASAAVAPSTPKRTASYSSTQKLSPTPSHLQTTISNTNEHTLGKTKPSVAPIQEEIMTDSLSRTGRTRSASNPPSRRRQSTTSLLSNTGGSLSNGAGASGSGGFFSKLKGKFHRIEESPTPKEHTPSLSPPPRSENKQPSIFKENYQLGTRPANGATAMHSEKPVRTTAFNQPEGYHLTRTMSTPNYSDSSDPRLEEYINFYKQKDVRRKSSISRRSSVSSAGSHAPGNRYDRDSSVDSEKITGGIPIPAHPKNSPLPSALANGYENAGHNRNSSPGVGTMQSSPPSKISSFLKRRTSVQAPGSSSEERRNLSVSSATESEDEVKSIPLLPELAGLRPLKRVAFHSSTFLIDPPQQIPSRKPRKGNVEILANGQLKINPLSEEEKLAMEKAQMGQGGGIIVGGTGSLGIIQPEETEIETSEPSTTKDEGPEIGENGKVDEETRVDSHAKMIGIDKPMVSHHHSKAGYSVPVQKMALDMMYTRCCHLREILPIPAILKQIPAGSMAPIPLLQLRNPTPTMVEIQTFADFVRIAPIVCISLDGVSLSFSQFKVILSAMSAKKQLEKLSLRNTPIDHEGWSLLCWFLSRNTVINKLDITQCPSLSVNLLKKKKRKPKEKANPHEQELDRMTCNKENRSDMDWELFTATLVARGGIEELILTGCCITDTSTFESLIKLAASIKTSRLGLAYNNLSVTQVQVVVEYWLFKPFARGIDFGYNDFSSSKYLNAILKMRRDPKFDDYIKNSKLGFVSLNATNLRFNETFKEYFETLLVKLPNLKYLDLSNNSRLFGTYQAENKEGEVKPKDDSLSFTSSVSTVSSSVSELHSNEILTQDAIVSYFTSKFPLFPKLIRLHLENNNFSGDSIISIAKTLPFCKNLGYFSVHGNDMDLTSAASLLTALENSKTIIALDFDIDILPSIFKEKIGLFTMRNMERLLFAAKRSGMPEEGSIAGPGDTSSTSSSVSSSDSSKQPSYSLTEQLNVILSKKASHKLDINDPEVQSFIERAGKIRRDLKTSMNELFRLQLKNELNFEGKEMLIRFVFIESSIERGLQLIDPSLVDSKESFSSDYIQDNSAEDQRSNMRRGMPNDDDDENRGANLQINQTNTPISMSRTSSKSNLASLDKNEGSVLKLRKIHDDLNINAVENKGNEEFFKQLEDLTGEEIREKLLDADLNNLDKIIGYLGELKQKNISLEEVFNQKKMHDKHESARETNLGSKLNELQKTLSKLANQRDQEEDTGKENTTQDTPSQPASTTNEANGDAKPEDAAPVDDPENLMDAYDHVLNDLERRINN</sequence>